<feature type="region of interest" description="Disordered" evidence="1">
    <location>
        <begin position="83"/>
        <end position="104"/>
    </location>
</feature>
<feature type="non-terminal residue" evidence="2">
    <location>
        <position position="104"/>
    </location>
</feature>
<organism evidence="2">
    <name type="scientific">marine sediment metagenome</name>
    <dbReference type="NCBI Taxonomy" id="412755"/>
    <lineage>
        <taxon>unclassified sequences</taxon>
        <taxon>metagenomes</taxon>
        <taxon>ecological metagenomes</taxon>
    </lineage>
</organism>
<sequence length="104" mass="11029">MARRKAGDDLKTRIAEIVLQSAIPYLPGWMETLGKLGSPPEKGEPIIDPRSRVSAAKTGVDFVTKFIGDAGASAAGKDLLEELEKIGRAADPEPSESGSRPEDP</sequence>
<protein>
    <submittedName>
        <fullName evidence="2">Uncharacterized protein</fullName>
    </submittedName>
</protein>
<accession>A0A0F9AFN7</accession>
<dbReference type="EMBL" id="LAZR01042977">
    <property type="protein sequence ID" value="KKL08195.1"/>
    <property type="molecule type" value="Genomic_DNA"/>
</dbReference>
<evidence type="ECO:0000313" key="2">
    <source>
        <dbReference type="EMBL" id="KKL08195.1"/>
    </source>
</evidence>
<evidence type="ECO:0000256" key="1">
    <source>
        <dbReference type="SAM" id="MobiDB-lite"/>
    </source>
</evidence>
<comment type="caution">
    <text evidence="2">The sequence shown here is derived from an EMBL/GenBank/DDBJ whole genome shotgun (WGS) entry which is preliminary data.</text>
</comment>
<gene>
    <name evidence="2" type="ORF">LCGC14_2578250</name>
</gene>
<name>A0A0F9AFN7_9ZZZZ</name>
<reference evidence="2" key="1">
    <citation type="journal article" date="2015" name="Nature">
        <title>Complex archaea that bridge the gap between prokaryotes and eukaryotes.</title>
        <authorList>
            <person name="Spang A."/>
            <person name="Saw J.H."/>
            <person name="Jorgensen S.L."/>
            <person name="Zaremba-Niedzwiedzka K."/>
            <person name="Martijn J."/>
            <person name="Lind A.E."/>
            <person name="van Eijk R."/>
            <person name="Schleper C."/>
            <person name="Guy L."/>
            <person name="Ettema T.J."/>
        </authorList>
    </citation>
    <scope>NUCLEOTIDE SEQUENCE</scope>
</reference>
<proteinExistence type="predicted"/>
<dbReference type="AlphaFoldDB" id="A0A0F9AFN7"/>